<evidence type="ECO:0000313" key="1">
    <source>
        <dbReference type="EMBL" id="APZ92380.1"/>
    </source>
</evidence>
<dbReference type="EMBL" id="CP017641">
    <property type="protein sequence ID" value="APZ92380.1"/>
    <property type="molecule type" value="Genomic_DNA"/>
</dbReference>
<proteinExistence type="predicted"/>
<dbReference type="Proteomes" id="UP000187735">
    <property type="component" value="Chromosome"/>
</dbReference>
<organism evidence="1 2">
    <name type="scientific">Fuerstiella marisgermanici</name>
    <dbReference type="NCBI Taxonomy" id="1891926"/>
    <lineage>
        <taxon>Bacteria</taxon>
        <taxon>Pseudomonadati</taxon>
        <taxon>Planctomycetota</taxon>
        <taxon>Planctomycetia</taxon>
        <taxon>Planctomycetales</taxon>
        <taxon>Planctomycetaceae</taxon>
        <taxon>Fuerstiella</taxon>
    </lineage>
</organism>
<sequence>MSTSLNVLAMVREQHRFVFVYDDHSIDTLLDTLSQYAEDPDLEFTWYDAAMLAQRVRGMLEQQQALEDFPNAA</sequence>
<dbReference type="KEGG" id="fmr:Fuma_01991"/>
<dbReference type="OrthoDB" id="281676at2"/>
<evidence type="ECO:0000313" key="2">
    <source>
        <dbReference type="Proteomes" id="UP000187735"/>
    </source>
</evidence>
<accession>A0A1P8WEB3</accession>
<protein>
    <submittedName>
        <fullName evidence="1">Uncharacterized protein</fullName>
    </submittedName>
</protein>
<gene>
    <name evidence="1" type="ORF">Fuma_01991</name>
</gene>
<keyword evidence="2" id="KW-1185">Reference proteome</keyword>
<dbReference type="AlphaFoldDB" id="A0A1P8WEB3"/>
<reference evidence="1 2" key="1">
    <citation type="journal article" date="2016" name="Front. Microbiol.">
        <title>Fuerstia marisgermanicae gen. nov., sp. nov., an Unusual Member of the Phylum Planctomycetes from the German Wadden Sea.</title>
        <authorList>
            <person name="Kohn T."/>
            <person name="Heuer A."/>
            <person name="Jogler M."/>
            <person name="Vollmers J."/>
            <person name="Boedeker C."/>
            <person name="Bunk B."/>
            <person name="Rast P."/>
            <person name="Borchert D."/>
            <person name="Glockner I."/>
            <person name="Freese H.M."/>
            <person name="Klenk H.P."/>
            <person name="Overmann J."/>
            <person name="Kaster A.K."/>
            <person name="Rohde M."/>
            <person name="Wiegand S."/>
            <person name="Jogler C."/>
        </authorList>
    </citation>
    <scope>NUCLEOTIDE SEQUENCE [LARGE SCALE GENOMIC DNA]</scope>
    <source>
        <strain evidence="1 2">NH11</strain>
    </source>
</reference>
<name>A0A1P8WEB3_9PLAN</name>
<dbReference type="RefSeq" id="WP_077024009.1">
    <property type="nucleotide sequence ID" value="NZ_CP017641.1"/>
</dbReference>